<reference evidence="3" key="2">
    <citation type="submission" date="2023-06" db="EMBL/GenBank/DDBJ databases">
        <authorList>
            <consortium name="Lawrence Berkeley National Laboratory"/>
            <person name="Haridas S."/>
            <person name="Hensen N."/>
            <person name="Bonometti L."/>
            <person name="Westerberg I."/>
            <person name="Brannstrom I.O."/>
            <person name="Guillou S."/>
            <person name="Cros-Aarteil S."/>
            <person name="Calhoun S."/>
            <person name="Kuo A."/>
            <person name="Mondo S."/>
            <person name="Pangilinan J."/>
            <person name="Riley R."/>
            <person name="Labutti K."/>
            <person name="Andreopoulos B."/>
            <person name="Lipzen A."/>
            <person name="Chen C."/>
            <person name="Yanf M."/>
            <person name="Daum C."/>
            <person name="Ng V."/>
            <person name="Clum A."/>
            <person name="Steindorff A."/>
            <person name="Ohm R."/>
            <person name="Martin F."/>
            <person name="Silar P."/>
            <person name="Natvig D."/>
            <person name="Lalanne C."/>
            <person name="Gautier V."/>
            <person name="Ament-Velasquez S.L."/>
            <person name="Kruys A."/>
            <person name="Hutchinson M.I."/>
            <person name="Powell A.J."/>
            <person name="Barry K."/>
            <person name="Miller A.N."/>
            <person name="Grigoriev I.V."/>
            <person name="Debuchy R."/>
            <person name="Gladieux P."/>
            <person name="Thoren M.H."/>
            <person name="Johannesson H."/>
        </authorList>
    </citation>
    <scope>NUCLEOTIDE SEQUENCE</scope>
    <source>
        <strain evidence="3">CBS 118394</strain>
    </source>
</reference>
<keyword evidence="2 3" id="KW-0378">Hydrolase</keyword>
<reference evidence="3" key="1">
    <citation type="journal article" date="2023" name="Mol. Phylogenet. Evol.">
        <title>Genome-scale phylogeny and comparative genomics of the fungal order Sordariales.</title>
        <authorList>
            <person name="Hensen N."/>
            <person name="Bonometti L."/>
            <person name="Westerberg I."/>
            <person name="Brannstrom I.O."/>
            <person name="Guillou S."/>
            <person name="Cros-Aarteil S."/>
            <person name="Calhoun S."/>
            <person name="Haridas S."/>
            <person name="Kuo A."/>
            <person name="Mondo S."/>
            <person name="Pangilinan J."/>
            <person name="Riley R."/>
            <person name="LaButti K."/>
            <person name="Andreopoulos B."/>
            <person name="Lipzen A."/>
            <person name="Chen C."/>
            <person name="Yan M."/>
            <person name="Daum C."/>
            <person name="Ng V."/>
            <person name="Clum A."/>
            <person name="Steindorff A."/>
            <person name="Ohm R.A."/>
            <person name="Martin F."/>
            <person name="Silar P."/>
            <person name="Natvig D.O."/>
            <person name="Lalanne C."/>
            <person name="Gautier V."/>
            <person name="Ament-Velasquez S.L."/>
            <person name="Kruys A."/>
            <person name="Hutchinson M.I."/>
            <person name="Powell A.J."/>
            <person name="Barry K."/>
            <person name="Miller A.N."/>
            <person name="Grigoriev I.V."/>
            <person name="Debuchy R."/>
            <person name="Gladieux P."/>
            <person name="Hiltunen Thoren M."/>
            <person name="Johannesson H."/>
        </authorList>
    </citation>
    <scope>NUCLEOTIDE SEQUENCE</scope>
    <source>
        <strain evidence="3">CBS 118394</strain>
    </source>
</reference>
<keyword evidence="4" id="KW-1185">Reference proteome</keyword>
<dbReference type="PANTHER" id="PTHR40841:SF2">
    <property type="entry name" value="SIDEROPHORE-DEGRADING ESTERASE (EUROFUNG)"/>
    <property type="match status" value="1"/>
</dbReference>
<dbReference type="InterPro" id="IPR000801">
    <property type="entry name" value="Esterase-like"/>
</dbReference>
<evidence type="ECO:0000313" key="3">
    <source>
        <dbReference type="EMBL" id="KAK3326069.1"/>
    </source>
</evidence>
<evidence type="ECO:0000256" key="2">
    <source>
        <dbReference type="ARBA" id="ARBA00022801"/>
    </source>
</evidence>
<dbReference type="Proteomes" id="UP001283341">
    <property type="component" value="Unassembled WGS sequence"/>
</dbReference>
<comment type="similarity">
    <text evidence="1">Belongs to the esterase D family.</text>
</comment>
<dbReference type="Gene3D" id="3.40.50.1820">
    <property type="entry name" value="alpha/beta hydrolase"/>
    <property type="match status" value="1"/>
</dbReference>
<dbReference type="Pfam" id="PF00756">
    <property type="entry name" value="Esterase"/>
    <property type="match status" value="1"/>
</dbReference>
<dbReference type="GO" id="GO:0016788">
    <property type="term" value="F:hydrolase activity, acting on ester bonds"/>
    <property type="evidence" value="ECO:0007669"/>
    <property type="project" value="TreeGrafter"/>
</dbReference>
<proteinExistence type="inferred from homology"/>
<name>A0AAE0IJD2_9PEZI</name>
<dbReference type="PANTHER" id="PTHR40841">
    <property type="entry name" value="SIDEROPHORE TRIACETYLFUSARININE C ESTERASE"/>
    <property type="match status" value="1"/>
</dbReference>
<evidence type="ECO:0000313" key="4">
    <source>
        <dbReference type="Proteomes" id="UP001283341"/>
    </source>
</evidence>
<dbReference type="InterPro" id="IPR052558">
    <property type="entry name" value="Siderophore_Hydrolase_D"/>
</dbReference>
<gene>
    <name evidence="3" type="ORF">B0H66DRAFT_146377</name>
</gene>
<dbReference type="EMBL" id="JAUEDM010000002">
    <property type="protein sequence ID" value="KAK3326069.1"/>
    <property type="molecule type" value="Genomic_DNA"/>
</dbReference>
<accession>A0AAE0IJD2</accession>
<dbReference type="InterPro" id="IPR029058">
    <property type="entry name" value="AB_hydrolase_fold"/>
</dbReference>
<dbReference type="AlphaFoldDB" id="A0AAE0IJD2"/>
<protein>
    <submittedName>
        <fullName evidence="3">Alpha/Beta hydrolase protein</fullName>
    </submittedName>
</protein>
<evidence type="ECO:0000256" key="1">
    <source>
        <dbReference type="ARBA" id="ARBA00005622"/>
    </source>
</evidence>
<organism evidence="3 4">
    <name type="scientific">Apodospora peruviana</name>
    <dbReference type="NCBI Taxonomy" id="516989"/>
    <lineage>
        <taxon>Eukaryota</taxon>
        <taxon>Fungi</taxon>
        <taxon>Dikarya</taxon>
        <taxon>Ascomycota</taxon>
        <taxon>Pezizomycotina</taxon>
        <taxon>Sordariomycetes</taxon>
        <taxon>Sordariomycetidae</taxon>
        <taxon>Sordariales</taxon>
        <taxon>Lasiosphaeriaceae</taxon>
        <taxon>Apodospora</taxon>
    </lineage>
</organism>
<comment type="caution">
    <text evidence="3">The sequence shown here is derived from an EMBL/GenBank/DDBJ whole genome shotgun (WGS) entry which is preliminary data.</text>
</comment>
<dbReference type="SUPFAM" id="SSF53474">
    <property type="entry name" value="alpha/beta-Hydrolases"/>
    <property type="match status" value="1"/>
</dbReference>
<sequence>MASLGNWTFSPYPPFPATVFPNIALWNATSVAANMTYQIQLSWPFEWGTSHDTSAITNKTALTMYVVDGNAMGTTASEAFKRRQPVAFGQPDAVVVSVGYPLTDHVYSFAHRFVDLTPPNFNGSEGLPVRTGADDFLDFIHGALRPWVRETVFPGVDFTRDALFGHSHGGLFVVYAMINDPSMFDTYLSASPALVIQNASILAEVTKRFGGMPAAAGSEGQQQAIPAAADNGTTTLNKPALFITYGNLEQFPARRRTETEEHFQMRRDYFKPLRMTEFCHDLYDRVVASGRARDVKIKEYDEQDHAGVAASAITDGIDYFVDW</sequence>